<dbReference type="OrthoDB" id="1735095at2759"/>
<dbReference type="AlphaFoldDB" id="A0A5B6UV39"/>
<dbReference type="InterPro" id="IPR043502">
    <property type="entry name" value="DNA/RNA_pol_sf"/>
</dbReference>
<gene>
    <name evidence="1" type="ORF">EPI10_027880</name>
</gene>
<comment type="caution">
    <text evidence="1">The sequence shown here is derived from an EMBL/GenBank/DDBJ whole genome shotgun (WGS) entry which is preliminary data.</text>
</comment>
<accession>A0A5B6UV39</accession>
<sequence>MDWLTEHKAKIDFALKRVTLRTNEMVEIVVVGKLQSLPHLCNAFAGQRNRGLRHFHCKEFPDVFPDKLPGLPPDREVEFNIELYPSSLSVSITPYRITPTKLKELKTQLQDVSPWGSLVLFVKKKDGSLRICIDYKQLNKLTIKESIHCHELTTCSSNCEVSQCS</sequence>
<name>A0A5B6UV39_9ROSI</name>
<proteinExistence type="predicted"/>
<dbReference type="EMBL" id="SMMG02000009">
    <property type="protein sequence ID" value="KAA3461303.1"/>
    <property type="molecule type" value="Genomic_DNA"/>
</dbReference>
<dbReference type="InterPro" id="IPR032567">
    <property type="entry name" value="RTL1-rel"/>
</dbReference>
<protein>
    <submittedName>
        <fullName evidence="1">DNA/RNA polymerases superfamily protein</fullName>
    </submittedName>
</protein>
<dbReference type="Gene3D" id="3.10.10.10">
    <property type="entry name" value="HIV Type 1 Reverse Transcriptase, subunit A, domain 1"/>
    <property type="match status" value="1"/>
</dbReference>
<dbReference type="PANTHER" id="PTHR15503:SF45">
    <property type="entry name" value="RNA-DIRECTED DNA POLYMERASE HOMOLOG"/>
    <property type="match status" value="1"/>
</dbReference>
<dbReference type="Proteomes" id="UP000325315">
    <property type="component" value="Unassembled WGS sequence"/>
</dbReference>
<evidence type="ECO:0000313" key="1">
    <source>
        <dbReference type="EMBL" id="KAA3461303.1"/>
    </source>
</evidence>
<organism evidence="1 2">
    <name type="scientific">Gossypium australe</name>
    <dbReference type="NCBI Taxonomy" id="47621"/>
    <lineage>
        <taxon>Eukaryota</taxon>
        <taxon>Viridiplantae</taxon>
        <taxon>Streptophyta</taxon>
        <taxon>Embryophyta</taxon>
        <taxon>Tracheophyta</taxon>
        <taxon>Spermatophyta</taxon>
        <taxon>Magnoliopsida</taxon>
        <taxon>eudicotyledons</taxon>
        <taxon>Gunneridae</taxon>
        <taxon>Pentapetalae</taxon>
        <taxon>rosids</taxon>
        <taxon>malvids</taxon>
        <taxon>Malvales</taxon>
        <taxon>Malvaceae</taxon>
        <taxon>Malvoideae</taxon>
        <taxon>Gossypium</taxon>
    </lineage>
</organism>
<dbReference type="SUPFAM" id="SSF56672">
    <property type="entry name" value="DNA/RNA polymerases"/>
    <property type="match status" value="1"/>
</dbReference>
<dbReference type="PANTHER" id="PTHR15503">
    <property type="entry name" value="LDOC1 RELATED"/>
    <property type="match status" value="1"/>
</dbReference>
<keyword evidence="2" id="KW-1185">Reference proteome</keyword>
<evidence type="ECO:0000313" key="2">
    <source>
        <dbReference type="Proteomes" id="UP000325315"/>
    </source>
</evidence>
<reference evidence="2" key="1">
    <citation type="journal article" date="2019" name="Plant Biotechnol. J.">
        <title>Genome sequencing of the Australian wild diploid species Gossypium australe highlights disease resistance and delayed gland morphogenesis.</title>
        <authorList>
            <person name="Cai Y."/>
            <person name="Cai X."/>
            <person name="Wang Q."/>
            <person name="Wang P."/>
            <person name="Zhang Y."/>
            <person name="Cai C."/>
            <person name="Xu Y."/>
            <person name="Wang K."/>
            <person name="Zhou Z."/>
            <person name="Wang C."/>
            <person name="Geng S."/>
            <person name="Li B."/>
            <person name="Dong Q."/>
            <person name="Hou Y."/>
            <person name="Wang H."/>
            <person name="Ai P."/>
            <person name="Liu Z."/>
            <person name="Yi F."/>
            <person name="Sun M."/>
            <person name="An G."/>
            <person name="Cheng J."/>
            <person name="Zhang Y."/>
            <person name="Shi Q."/>
            <person name="Xie Y."/>
            <person name="Shi X."/>
            <person name="Chang Y."/>
            <person name="Huang F."/>
            <person name="Chen Y."/>
            <person name="Hong S."/>
            <person name="Mi L."/>
            <person name="Sun Q."/>
            <person name="Zhang L."/>
            <person name="Zhou B."/>
            <person name="Peng R."/>
            <person name="Zhang X."/>
            <person name="Liu F."/>
        </authorList>
    </citation>
    <scope>NUCLEOTIDE SEQUENCE [LARGE SCALE GENOMIC DNA]</scope>
    <source>
        <strain evidence="2">cv. PA1801</strain>
    </source>
</reference>